<dbReference type="Gene3D" id="3.40.50.880">
    <property type="match status" value="1"/>
</dbReference>
<evidence type="ECO:0000256" key="2">
    <source>
        <dbReference type="ARBA" id="ARBA00022670"/>
    </source>
</evidence>
<dbReference type="PANTHER" id="PTHR20842:SF0">
    <property type="entry name" value="ALPHA-ASPARTYL DIPEPTIDASE"/>
    <property type="match status" value="1"/>
</dbReference>
<reference evidence="5 6" key="1">
    <citation type="journal article" date="2003" name="Nature">
        <title>Genome divergence in two Prochlorococcus ecotypes reflects oceanic niche differentiation.</title>
        <authorList>
            <person name="Rocap G."/>
            <person name="Larimer F.W."/>
            <person name="Lamerdin J.E."/>
            <person name="Malfatti S."/>
            <person name="Chain P."/>
            <person name="Ahlgren N.A."/>
            <person name="Arellano A."/>
            <person name="Coleman M."/>
            <person name="Hauser L."/>
            <person name="Hess W.R."/>
            <person name="Johnson Z.I."/>
            <person name="Land M.L."/>
            <person name="Lindell D."/>
            <person name="Post A.F."/>
            <person name="Regala W."/>
            <person name="Shah M."/>
            <person name="Shaw S.L."/>
            <person name="Steglich C."/>
            <person name="Sullivan M.B."/>
            <person name="Ting C.S."/>
            <person name="Tolonen A."/>
            <person name="Webb E.A."/>
            <person name="Zinser E.R."/>
            <person name="Chisholm S.W."/>
        </authorList>
    </citation>
    <scope>NUCLEOTIDE SEQUENCE [LARGE SCALE GENOMIC DNA]</scope>
    <source>
        <strain evidence="6">CCMP1986 / NIES-2087 / MED4</strain>
    </source>
</reference>
<dbReference type="GO" id="GO:0008236">
    <property type="term" value="F:serine-type peptidase activity"/>
    <property type="evidence" value="ECO:0007669"/>
    <property type="project" value="UniProtKB-KW"/>
</dbReference>
<dbReference type="SUPFAM" id="SSF52317">
    <property type="entry name" value="Class I glutamine amidotransferase-like"/>
    <property type="match status" value="1"/>
</dbReference>
<dbReference type="PANTHER" id="PTHR20842">
    <property type="entry name" value="PROTEASE S51 ALPHA-ASPARTYL DIPEPTIDASE"/>
    <property type="match status" value="1"/>
</dbReference>
<dbReference type="HOGENOM" id="CLU_067063_0_0_3"/>
<comment type="similarity">
    <text evidence="1">Belongs to the peptidase S51 family.</text>
</comment>
<evidence type="ECO:0000313" key="6">
    <source>
        <dbReference type="Proteomes" id="UP000001026"/>
    </source>
</evidence>
<dbReference type="Proteomes" id="UP000001026">
    <property type="component" value="Chromosome"/>
</dbReference>
<evidence type="ECO:0000256" key="4">
    <source>
        <dbReference type="ARBA" id="ARBA00022825"/>
    </source>
</evidence>
<name>Q7V189_PROMP</name>
<evidence type="ECO:0000313" key="5">
    <source>
        <dbReference type="EMBL" id="CAE19452.1"/>
    </source>
</evidence>
<dbReference type="GO" id="GO:0006508">
    <property type="term" value="P:proteolysis"/>
    <property type="evidence" value="ECO:0007669"/>
    <property type="project" value="UniProtKB-KW"/>
</dbReference>
<sequence>MSNKNIVAIGGGGFGRSLGELKIEKYITSLVKKESPKICFIPTASGDNDSYKLNFYRAFSKLNCITSHLDFFSRTENLEKKILSQDIIYVGGGNTKSMLAVWKEWDLQNILKIAYEKGIIMSGVSAGAICWFDQGITDSFSDKLELINTLGIIKGIACPHYDEEKEREPFVKKIIKNQRIDSCICIEGNCALHIKNDFNYVSINFGNKKKCIKISSENNELIKEYFKNYDCI</sequence>
<dbReference type="CDD" id="cd03146">
    <property type="entry name" value="GAT1_Peptidase_E"/>
    <property type="match status" value="1"/>
</dbReference>
<gene>
    <name evidence="5" type="ordered locus">PMM0993</name>
</gene>
<protein>
    <recommendedName>
        <fullName evidence="7">Peptidase E</fullName>
    </recommendedName>
</protein>
<evidence type="ECO:0008006" key="7">
    <source>
        <dbReference type="Google" id="ProtNLM"/>
    </source>
</evidence>
<dbReference type="OrthoDB" id="9778515at2"/>
<keyword evidence="4" id="KW-0720">Serine protease</keyword>
<evidence type="ECO:0000256" key="3">
    <source>
        <dbReference type="ARBA" id="ARBA00022801"/>
    </source>
</evidence>
<organism evidence="5 6">
    <name type="scientific">Prochlorococcus marinus subsp. pastoris (strain CCMP1986 / NIES-2087 / MED4)</name>
    <dbReference type="NCBI Taxonomy" id="59919"/>
    <lineage>
        <taxon>Bacteria</taxon>
        <taxon>Bacillati</taxon>
        <taxon>Cyanobacteriota</taxon>
        <taxon>Cyanophyceae</taxon>
        <taxon>Synechococcales</taxon>
        <taxon>Prochlorococcaceae</taxon>
        <taxon>Prochlorococcus</taxon>
    </lineage>
</organism>
<evidence type="ECO:0000256" key="1">
    <source>
        <dbReference type="ARBA" id="ARBA00006534"/>
    </source>
</evidence>
<dbReference type="KEGG" id="pmm:PMM0993"/>
<dbReference type="InterPro" id="IPR005320">
    <property type="entry name" value="Peptidase_S51"/>
</dbReference>
<dbReference type="InterPro" id="IPR029062">
    <property type="entry name" value="Class_I_gatase-like"/>
</dbReference>
<dbReference type="STRING" id="59919.PMM0993"/>
<keyword evidence="3" id="KW-0378">Hydrolase</keyword>
<dbReference type="EMBL" id="BX548174">
    <property type="protein sequence ID" value="CAE19452.1"/>
    <property type="molecule type" value="Genomic_DNA"/>
</dbReference>
<dbReference type="AlphaFoldDB" id="Q7V189"/>
<dbReference type="eggNOG" id="COG3340">
    <property type="taxonomic scope" value="Bacteria"/>
</dbReference>
<accession>Q7V189</accession>
<proteinExistence type="inferred from homology"/>
<dbReference type="Pfam" id="PF03575">
    <property type="entry name" value="Peptidase_S51"/>
    <property type="match status" value="1"/>
</dbReference>
<dbReference type="RefSeq" id="WP_011132625.1">
    <property type="nucleotide sequence ID" value="NC_005072.1"/>
</dbReference>
<keyword evidence="2" id="KW-0645">Protease</keyword>